<name>A0A126V4M9_9RHOB</name>
<keyword evidence="2" id="KW-1185">Reference proteome</keyword>
<dbReference type="OrthoDB" id="7165680at2"/>
<sequence length="120" mass="13706">MRSMFIAITALFVLGLAFWAYNENYKTQTTLKEMANVQAEIGLKREHLAILQAEWAYQNRPMRLRQLAEINFDSLGLLPLLPEQFGHVDQIDYDVEMFVKGFPVLEGGIEVSSPIDGEDQ</sequence>
<protein>
    <submittedName>
        <fullName evidence="1">Cell division protein FtsL</fullName>
    </submittedName>
</protein>
<keyword evidence="1" id="KW-0131">Cell cycle</keyword>
<dbReference type="GO" id="GO:0051301">
    <property type="term" value="P:cell division"/>
    <property type="evidence" value="ECO:0007669"/>
    <property type="project" value="UniProtKB-KW"/>
</dbReference>
<organism evidence="1 2">
    <name type="scientific">Falsihalocynthiibacter arcticus</name>
    <dbReference type="NCBI Taxonomy" id="1579316"/>
    <lineage>
        <taxon>Bacteria</taxon>
        <taxon>Pseudomonadati</taxon>
        <taxon>Pseudomonadota</taxon>
        <taxon>Alphaproteobacteria</taxon>
        <taxon>Rhodobacterales</taxon>
        <taxon>Roseobacteraceae</taxon>
        <taxon>Falsihalocynthiibacter</taxon>
    </lineage>
</organism>
<accession>A0A126V4M9</accession>
<proteinExistence type="predicted"/>
<dbReference type="KEGG" id="hat:RC74_20215"/>
<evidence type="ECO:0000313" key="2">
    <source>
        <dbReference type="Proteomes" id="UP000070371"/>
    </source>
</evidence>
<keyword evidence="1" id="KW-0132">Cell division</keyword>
<dbReference type="EMBL" id="CP014327">
    <property type="protein sequence ID" value="AML53268.1"/>
    <property type="molecule type" value="Genomic_DNA"/>
</dbReference>
<gene>
    <name evidence="1" type="ORF">RC74_20215</name>
</gene>
<dbReference type="AlphaFoldDB" id="A0A126V4M9"/>
<reference evidence="1 2" key="1">
    <citation type="submission" date="2016-02" db="EMBL/GenBank/DDBJ databases">
        <title>Complete genome sequence of Halocynthiibacter arcticus PAMC 20958t from arctic marine sediment.</title>
        <authorList>
            <person name="Lee Y.M."/>
            <person name="Baek K."/>
            <person name="Lee H.K."/>
            <person name="Shin S.C."/>
        </authorList>
    </citation>
    <scope>NUCLEOTIDE SEQUENCE [LARGE SCALE GENOMIC DNA]</scope>
    <source>
        <strain evidence="1">PAMC 20958</strain>
    </source>
</reference>
<dbReference type="RefSeq" id="WP_039001315.1">
    <property type="nucleotide sequence ID" value="NZ_CP014327.1"/>
</dbReference>
<evidence type="ECO:0000313" key="1">
    <source>
        <dbReference type="EMBL" id="AML53268.1"/>
    </source>
</evidence>
<dbReference type="STRING" id="1579316.RC74_20215"/>
<dbReference type="Proteomes" id="UP000070371">
    <property type="component" value="Chromosome"/>
</dbReference>